<keyword evidence="2" id="KW-1185">Reference proteome</keyword>
<comment type="caution">
    <text evidence="1">The sequence shown here is derived from an EMBL/GenBank/DDBJ whole genome shotgun (WGS) entry which is preliminary data.</text>
</comment>
<evidence type="ECO:0000313" key="1">
    <source>
        <dbReference type="EMBL" id="KAK0583681.1"/>
    </source>
</evidence>
<dbReference type="Proteomes" id="UP001168877">
    <property type="component" value="Unassembled WGS sequence"/>
</dbReference>
<reference evidence="1" key="2">
    <citation type="submission" date="2023-06" db="EMBL/GenBank/DDBJ databases">
        <authorList>
            <person name="Swenson N.G."/>
            <person name="Wegrzyn J.L."/>
            <person name="Mcevoy S.L."/>
        </authorList>
    </citation>
    <scope>NUCLEOTIDE SEQUENCE</scope>
    <source>
        <strain evidence="1">NS2018</strain>
        <tissue evidence="1">Leaf</tissue>
    </source>
</reference>
<sequence>MVLQVADRNWDWFQHRGLSKSSHVAVANKTNTVRLRSTDDISVAFKQLHTVHCNSWIIATTSTSSPDLYRLRSRLESQLMVLPVYDPGERRRIEVSGRRFSERRRIENVAKARASNDLNWEFRLRGISEDNLKNLGIFWKSGSKNQRIKGR</sequence>
<protein>
    <submittedName>
        <fullName evidence="1">Uncharacterized protein</fullName>
    </submittedName>
</protein>
<organism evidence="1 2">
    <name type="scientific">Acer saccharum</name>
    <name type="common">Sugar maple</name>
    <dbReference type="NCBI Taxonomy" id="4024"/>
    <lineage>
        <taxon>Eukaryota</taxon>
        <taxon>Viridiplantae</taxon>
        <taxon>Streptophyta</taxon>
        <taxon>Embryophyta</taxon>
        <taxon>Tracheophyta</taxon>
        <taxon>Spermatophyta</taxon>
        <taxon>Magnoliopsida</taxon>
        <taxon>eudicotyledons</taxon>
        <taxon>Gunneridae</taxon>
        <taxon>Pentapetalae</taxon>
        <taxon>rosids</taxon>
        <taxon>malvids</taxon>
        <taxon>Sapindales</taxon>
        <taxon>Sapindaceae</taxon>
        <taxon>Hippocastanoideae</taxon>
        <taxon>Acereae</taxon>
        <taxon>Acer</taxon>
    </lineage>
</organism>
<proteinExistence type="predicted"/>
<evidence type="ECO:0000313" key="2">
    <source>
        <dbReference type="Proteomes" id="UP001168877"/>
    </source>
</evidence>
<dbReference type="AlphaFoldDB" id="A0AA39RXL0"/>
<gene>
    <name evidence="1" type="ORF">LWI29_001422</name>
</gene>
<name>A0AA39RXL0_ACESA</name>
<reference evidence="1" key="1">
    <citation type="journal article" date="2022" name="Plant J.">
        <title>Strategies of tolerance reflected in two North American maple genomes.</title>
        <authorList>
            <person name="McEvoy S.L."/>
            <person name="Sezen U.U."/>
            <person name="Trouern-Trend A."/>
            <person name="McMahon S.M."/>
            <person name="Schaberg P.G."/>
            <person name="Yang J."/>
            <person name="Wegrzyn J.L."/>
            <person name="Swenson N.G."/>
        </authorList>
    </citation>
    <scope>NUCLEOTIDE SEQUENCE</scope>
    <source>
        <strain evidence="1">NS2018</strain>
    </source>
</reference>
<dbReference type="EMBL" id="JAUESC010000383">
    <property type="protein sequence ID" value="KAK0583681.1"/>
    <property type="molecule type" value="Genomic_DNA"/>
</dbReference>
<accession>A0AA39RXL0</accession>